<dbReference type="EMBL" id="HBFP01004262">
    <property type="protein sequence ID" value="CAD8818636.1"/>
    <property type="molecule type" value="Transcribed_RNA"/>
</dbReference>
<feature type="transmembrane region" description="Helical" evidence="2">
    <location>
        <begin position="365"/>
        <end position="387"/>
    </location>
</feature>
<accession>A0A7S0ZDQ3</accession>
<evidence type="ECO:0008006" key="4">
    <source>
        <dbReference type="Google" id="ProtNLM"/>
    </source>
</evidence>
<feature type="region of interest" description="Disordered" evidence="1">
    <location>
        <begin position="404"/>
        <end position="430"/>
    </location>
</feature>
<organism evidence="3">
    <name type="scientific">Timspurckia oligopyrenoides</name>
    <dbReference type="NCBI Taxonomy" id="708627"/>
    <lineage>
        <taxon>Eukaryota</taxon>
        <taxon>Rhodophyta</taxon>
        <taxon>Bangiophyceae</taxon>
        <taxon>Porphyridiales</taxon>
        <taxon>Porphyridiaceae</taxon>
        <taxon>Timspurckia</taxon>
    </lineage>
</organism>
<gene>
    <name evidence="3" type="ORF">TOLI1172_LOCUS3025</name>
</gene>
<reference evidence="3" key="1">
    <citation type="submission" date="2021-01" db="EMBL/GenBank/DDBJ databases">
        <authorList>
            <person name="Corre E."/>
            <person name="Pelletier E."/>
            <person name="Niang G."/>
            <person name="Scheremetjew M."/>
            <person name="Finn R."/>
            <person name="Kale V."/>
            <person name="Holt S."/>
            <person name="Cochrane G."/>
            <person name="Meng A."/>
            <person name="Brown T."/>
            <person name="Cohen L."/>
        </authorList>
    </citation>
    <scope>NUCLEOTIDE SEQUENCE</scope>
    <source>
        <strain evidence="3">CCMP3278</strain>
    </source>
</reference>
<protein>
    <recommendedName>
        <fullName evidence="4">Mannosyltransferase</fullName>
    </recommendedName>
</protein>
<feature type="transmembrane region" description="Helical" evidence="2">
    <location>
        <begin position="144"/>
        <end position="165"/>
    </location>
</feature>
<proteinExistence type="predicted"/>
<sequence>MKPASEKQQQQPISGIEHSESSNITGSNLVQSSSGLKKTSSKIPSLFASPLYLLLLIVRILALILMPGFVDKSEFYSPSHLHLAESLLNSIPSASESVVTSTSLMSSSVSSYLTVAAPYAFIKALIPPCIDVVSCAFRSRMALILPRLFLLPLSIIADALMFHCFRFVKYDGARAFSVLFAASWPALTVFSRPGTAALENVCLSLLCFSMVGMKRRSHEITRMILASMAITIGIHVAPEFAVYTLLLFSFLLTVVFRPDASLGRWFTGVCLGLLTCVVISLKISVLDSLHFGFLQLSHESKVLKNLPEILQYVIDFMQQGSDASALFKGWKVEKFALGSIVVNIFREIVFNFSSVRKAIEIAPEAFIVFAPLAMGPLLIGVLSELYFSIMEGVKEVRQELKKIGRDDNTPGAGARRKRKATAAANRKGKSAAKEEDQFTFQDMFQTLLLIGVSTEFMLGGLTGTRFHKIVPTVAAACVVALPRLKVSRWLTLSVWLYMIAAAVFSGVVYNAGSVGSALQLSGVGTSLNVSEPAVNSHLIFFRSLPPPSSLLHFSESETHPQLSHFLPANESVMIESIHEWLNRDEAVYIASTPGLKLGDDNVLDLPLVLTPIGKITPHLGSGFVPLGLDEMVRESSLISYRVDQRWESPTKSSNTDDASTPQNEKSDL</sequence>
<keyword evidence="2" id="KW-0812">Transmembrane</keyword>
<feature type="transmembrane region" description="Helical" evidence="2">
    <location>
        <begin position="262"/>
        <end position="281"/>
    </location>
</feature>
<feature type="compositionally biased region" description="Polar residues" evidence="1">
    <location>
        <begin position="1"/>
        <end position="13"/>
    </location>
</feature>
<evidence type="ECO:0000313" key="3">
    <source>
        <dbReference type="EMBL" id="CAD8818636.1"/>
    </source>
</evidence>
<feature type="compositionally biased region" description="Polar residues" evidence="1">
    <location>
        <begin position="649"/>
        <end position="668"/>
    </location>
</feature>
<feature type="transmembrane region" description="Helical" evidence="2">
    <location>
        <begin position="489"/>
        <end position="509"/>
    </location>
</feature>
<feature type="transmembrane region" description="Helical" evidence="2">
    <location>
        <begin position="196"/>
        <end position="213"/>
    </location>
</feature>
<feature type="compositionally biased region" description="Basic residues" evidence="1">
    <location>
        <begin position="414"/>
        <end position="430"/>
    </location>
</feature>
<evidence type="ECO:0000256" key="1">
    <source>
        <dbReference type="SAM" id="MobiDB-lite"/>
    </source>
</evidence>
<dbReference type="AlphaFoldDB" id="A0A7S0ZDQ3"/>
<name>A0A7S0ZDQ3_9RHOD</name>
<evidence type="ECO:0000256" key="2">
    <source>
        <dbReference type="SAM" id="Phobius"/>
    </source>
</evidence>
<feature type="transmembrane region" description="Helical" evidence="2">
    <location>
        <begin position="46"/>
        <end position="70"/>
    </location>
</feature>
<feature type="region of interest" description="Disordered" evidence="1">
    <location>
        <begin position="646"/>
        <end position="668"/>
    </location>
</feature>
<keyword evidence="2" id="KW-1133">Transmembrane helix</keyword>
<keyword evidence="2" id="KW-0472">Membrane</keyword>
<feature type="region of interest" description="Disordered" evidence="1">
    <location>
        <begin position="1"/>
        <end position="26"/>
    </location>
</feature>
<feature type="transmembrane region" description="Helical" evidence="2">
    <location>
        <begin position="225"/>
        <end position="256"/>
    </location>
</feature>